<feature type="region of interest" description="Disordered" evidence="1">
    <location>
        <begin position="237"/>
        <end position="296"/>
    </location>
</feature>
<evidence type="ECO:0008006" key="5">
    <source>
        <dbReference type="Google" id="ProtNLM"/>
    </source>
</evidence>
<evidence type="ECO:0000313" key="4">
    <source>
        <dbReference type="Proteomes" id="UP001281003"/>
    </source>
</evidence>
<feature type="region of interest" description="Disordered" evidence="1">
    <location>
        <begin position="311"/>
        <end position="365"/>
    </location>
</feature>
<keyword evidence="2" id="KW-0732">Signal</keyword>
<feature type="chain" id="PRO_5042202953" description="Lytic polysaccharide monooxygenase" evidence="2">
    <location>
        <begin position="34"/>
        <end position="500"/>
    </location>
</feature>
<dbReference type="Gene3D" id="2.70.50.70">
    <property type="match status" value="1"/>
</dbReference>
<evidence type="ECO:0000313" key="3">
    <source>
        <dbReference type="EMBL" id="KAK3401549.1"/>
    </source>
</evidence>
<name>A0AAE0PKM0_SORBR</name>
<evidence type="ECO:0000256" key="1">
    <source>
        <dbReference type="SAM" id="MobiDB-lite"/>
    </source>
</evidence>
<feature type="region of interest" description="Disordered" evidence="1">
    <location>
        <begin position="125"/>
        <end position="144"/>
    </location>
</feature>
<feature type="compositionally biased region" description="Low complexity" evidence="1">
    <location>
        <begin position="247"/>
        <end position="296"/>
    </location>
</feature>
<organism evidence="3 4">
    <name type="scientific">Sordaria brevicollis</name>
    <dbReference type="NCBI Taxonomy" id="83679"/>
    <lineage>
        <taxon>Eukaryota</taxon>
        <taxon>Fungi</taxon>
        <taxon>Dikarya</taxon>
        <taxon>Ascomycota</taxon>
        <taxon>Pezizomycotina</taxon>
        <taxon>Sordariomycetes</taxon>
        <taxon>Sordariomycetidae</taxon>
        <taxon>Sordariales</taxon>
        <taxon>Sordariaceae</taxon>
        <taxon>Sordaria</taxon>
    </lineage>
</organism>
<feature type="signal peptide" evidence="2">
    <location>
        <begin position="1"/>
        <end position="33"/>
    </location>
</feature>
<accession>A0AAE0PKM0</accession>
<reference evidence="3" key="2">
    <citation type="submission" date="2023-07" db="EMBL/GenBank/DDBJ databases">
        <authorList>
            <consortium name="Lawrence Berkeley National Laboratory"/>
            <person name="Haridas S."/>
            <person name="Hensen N."/>
            <person name="Bonometti L."/>
            <person name="Westerberg I."/>
            <person name="Brannstrom I.O."/>
            <person name="Guillou S."/>
            <person name="Cros-Aarteil S."/>
            <person name="Calhoun S."/>
            <person name="Kuo A."/>
            <person name="Mondo S."/>
            <person name="Pangilinan J."/>
            <person name="Riley R."/>
            <person name="LaButti K."/>
            <person name="Andreopoulos B."/>
            <person name="Lipzen A."/>
            <person name="Chen C."/>
            <person name="Yanf M."/>
            <person name="Daum C."/>
            <person name="Ng V."/>
            <person name="Clum A."/>
            <person name="Steindorff A."/>
            <person name="Ohm R."/>
            <person name="Martin F."/>
            <person name="Silar P."/>
            <person name="Natvig D."/>
            <person name="Lalanne C."/>
            <person name="Gautier V."/>
            <person name="Ament-velasquez S.L."/>
            <person name="Kruys A."/>
            <person name="Hutchinson M.I."/>
            <person name="Powell A.J."/>
            <person name="Barry K."/>
            <person name="Miller A.N."/>
            <person name="Grigoriev I.V."/>
            <person name="Debuchy R."/>
            <person name="Gladieux P."/>
            <person name="Thoren M.H."/>
            <person name="Johannesson H."/>
        </authorList>
    </citation>
    <scope>NUCLEOTIDE SEQUENCE</scope>
    <source>
        <strain evidence="3">FGSC 1904</strain>
    </source>
</reference>
<keyword evidence="4" id="KW-1185">Reference proteome</keyword>
<dbReference type="PANTHER" id="PTHR36182">
    <property type="entry name" value="PROTEIN, PUTATIVE (AFU_ORTHOLOGUE AFUA_6G10930)-RELATED"/>
    <property type="match status" value="1"/>
</dbReference>
<proteinExistence type="predicted"/>
<evidence type="ECO:0000256" key="2">
    <source>
        <dbReference type="SAM" id="SignalP"/>
    </source>
</evidence>
<dbReference type="EMBL" id="JAUTDP010000002">
    <property type="protein sequence ID" value="KAK3401549.1"/>
    <property type="molecule type" value="Genomic_DNA"/>
</dbReference>
<gene>
    <name evidence="3" type="ORF">B0T20DRAFT_450572</name>
</gene>
<dbReference type="Proteomes" id="UP001281003">
    <property type="component" value="Unassembled WGS sequence"/>
</dbReference>
<reference evidence="3" key="1">
    <citation type="journal article" date="2023" name="Mol. Phylogenet. Evol.">
        <title>Genome-scale phylogeny and comparative genomics of the fungal order Sordariales.</title>
        <authorList>
            <person name="Hensen N."/>
            <person name="Bonometti L."/>
            <person name="Westerberg I."/>
            <person name="Brannstrom I.O."/>
            <person name="Guillou S."/>
            <person name="Cros-Aarteil S."/>
            <person name="Calhoun S."/>
            <person name="Haridas S."/>
            <person name="Kuo A."/>
            <person name="Mondo S."/>
            <person name="Pangilinan J."/>
            <person name="Riley R."/>
            <person name="LaButti K."/>
            <person name="Andreopoulos B."/>
            <person name="Lipzen A."/>
            <person name="Chen C."/>
            <person name="Yan M."/>
            <person name="Daum C."/>
            <person name="Ng V."/>
            <person name="Clum A."/>
            <person name="Steindorff A."/>
            <person name="Ohm R.A."/>
            <person name="Martin F."/>
            <person name="Silar P."/>
            <person name="Natvig D.O."/>
            <person name="Lalanne C."/>
            <person name="Gautier V."/>
            <person name="Ament-Velasquez S.L."/>
            <person name="Kruys A."/>
            <person name="Hutchinson M.I."/>
            <person name="Powell A.J."/>
            <person name="Barry K."/>
            <person name="Miller A.N."/>
            <person name="Grigoriev I.V."/>
            <person name="Debuchy R."/>
            <person name="Gladieux P."/>
            <person name="Hiltunen Thoren M."/>
            <person name="Johannesson H."/>
        </authorList>
    </citation>
    <scope>NUCLEOTIDE SEQUENCE</scope>
    <source>
        <strain evidence="3">FGSC 1904</strain>
    </source>
</reference>
<protein>
    <recommendedName>
        <fullName evidence="5">Lytic polysaccharide monooxygenase</fullName>
    </recommendedName>
</protein>
<comment type="caution">
    <text evidence="3">The sequence shown here is derived from an EMBL/GenBank/DDBJ whole genome shotgun (WGS) entry which is preliminary data.</text>
</comment>
<dbReference type="PANTHER" id="PTHR36182:SF2">
    <property type="entry name" value="LYTIC POLYSACCHARIDE MONOOXYGENASE"/>
    <property type="match status" value="1"/>
</dbReference>
<dbReference type="AlphaFoldDB" id="A0AAE0PKM0"/>
<sequence>MMPFSALSTTGAAKPVFALLLVVLSTLTPLVASHALMAEPIPYASPIQANGPVEGSTFPCHNGGGALTPPASGYNIYPLGSKQPLKFTGTAIHGGGSCQISITYDTPVTKDSKFKVIKSIEGGCPARNEAANRNGDSAEQPNPDEYEFTIPDDIPTGNGTIAWTWFNKIGNREMYMACAPLQLTGTDKPNAKQNFDSLPEIFKANIGNGCGTPDSKDILFPNPGKNVEKLNGKTEAFATPTGQGCEKPSAGGAAATTAGGGAATSVAPGTSAAATGTTKATTVQPVSSSTAAPPASSSAVASSAQACSAPAASSSPAAAPSSSAAAASPSSSSAASSTIPSTLQTSTLPGTTTTTTTTTIAASAAGTSARAETLAETVPPTGACPATQDGWYICHLAAGANYGSFYHRCASGRWTDKMPVPKGMQCTIKGSVTDAAARNAPEAELTLEIDEPLKIIPVSNTETQLVTYRSEPTGTTGVAVTTASMNAPGRGGAVWSLTEH</sequence>